<sequence>MSDVIELIRILEGADHDELAYESDDENNELFQQQEAESEELHWTENPFGEVLTDVFEIEQDTEDFTSEHLKNKNVEDKAIQTTLDVIYYKKTSNVDFEASVENLPCPKFFDYRPKNIQNEYFASLIAFELDSVKEDDRSLVYMEIINVIRKFRGQSLLGDSENSD</sequence>
<dbReference type="Proteomes" id="UP000299102">
    <property type="component" value="Unassembled WGS sequence"/>
</dbReference>
<evidence type="ECO:0000313" key="2">
    <source>
        <dbReference type="Proteomes" id="UP000299102"/>
    </source>
</evidence>
<comment type="caution">
    <text evidence="1">The sequence shown here is derived from an EMBL/GenBank/DDBJ whole genome shotgun (WGS) entry which is preliminary data.</text>
</comment>
<keyword evidence="2" id="KW-1185">Reference proteome</keyword>
<reference evidence="1 2" key="1">
    <citation type="journal article" date="2019" name="Commun. Biol.">
        <title>The bagworm genome reveals a unique fibroin gene that provides high tensile strength.</title>
        <authorList>
            <person name="Kono N."/>
            <person name="Nakamura H."/>
            <person name="Ohtoshi R."/>
            <person name="Tomita M."/>
            <person name="Numata K."/>
            <person name="Arakawa K."/>
        </authorList>
    </citation>
    <scope>NUCLEOTIDE SEQUENCE [LARGE SCALE GENOMIC DNA]</scope>
</reference>
<dbReference type="EMBL" id="BGZK01000488">
    <property type="protein sequence ID" value="GBP46683.1"/>
    <property type="molecule type" value="Genomic_DNA"/>
</dbReference>
<name>A0A4C1W6N9_EUMVA</name>
<organism evidence="1 2">
    <name type="scientific">Eumeta variegata</name>
    <name type="common">Bagworm moth</name>
    <name type="synonym">Eumeta japonica</name>
    <dbReference type="NCBI Taxonomy" id="151549"/>
    <lineage>
        <taxon>Eukaryota</taxon>
        <taxon>Metazoa</taxon>
        <taxon>Ecdysozoa</taxon>
        <taxon>Arthropoda</taxon>
        <taxon>Hexapoda</taxon>
        <taxon>Insecta</taxon>
        <taxon>Pterygota</taxon>
        <taxon>Neoptera</taxon>
        <taxon>Endopterygota</taxon>
        <taxon>Lepidoptera</taxon>
        <taxon>Glossata</taxon>
        <taxon>Ditrysia</taxon>
        <taxon>Tineoidea</taxon>
        <taxon>Psychidae</taxon>
        <taxon>Oiketicinae</taxon>
        <taxon>Eumeta</taxon>
    </lineage>
</organism>
<gene>
    <name evidence="1" type="ORF">EVAR_86935_1</name>
</gene>
<protein>
    <submittedName>
        <fullName evidence="1">Uncharacterized protein</fullName>
    </submittedName>
</protein>
<proteinExistence type="predicted"/>
<dbReference type="AlphaFoldDB" id="A0A4C1W6N9"/>
<evidence type="ECO:0000313" key="1">
    <source>
        <dbReference type="EMBL" id="GBP46683.1"/>
    </source>
</evidence>
<dbReference type="OrthoDB" id="7463508at2759"/>
<accession>A0A4C1W6N9</accession>